<reference evidence="1 2" key="1">
    <citation type="submission" date="2024-11" db="EMBL/GenBank/DDBJ databases">
        <title>Chromosome-level genome assembly of the freshwater bivalve Anodonta woodiana.</title>
        <authorList>
            <person name="Chen X."/>
        </authorList>
    </citation>
    <scope>NUCLEOTIDE SEQUENCE [LARGE SCALE GENOMIC DNA]</scope>
    <source>
        <strain evidence="1">MN2024</strain>
        <tissue evidence="1">Gills</tissue>
    </source>
</reference>
<sequence length="204" mass="23765">MTRIHTLEDDITFERVRRLPKRTNVYSVHRKLSWQCQKEIKLFEKENKVNTFELKRSQTSMRERLTNLINIKKQIFAKRFGPSTTITRRKSCPSVFVSGSFPSELQRQKTLSSLQIDGHKIGLDTKCVQNRETKTSVKFKVDEKKADESKHDQSIGKREKGDAIQYAKEAGVPIPDKPFATFFRRRTLPAVLQVEQVISLKEKQ</sequence>
<dbReference type="AlphaFoldDB" id="A0ABD3W7B4"/>
<organism evidence="1 2">
    <name type="scientific">Sinanodonta woodiana</name>
    <name type="common">Chinese pond mussel</name>
    <name type="synonym">Anodonta woodiana</name>
    <dbReference type="NCBI Taxonomy" id="1069815"/>
    <lineage>
        <taxon>Eukaryota</taxon>
        <taxon>Metazoa</taxon>
        <taxon>Spiralia</taxon>
        <taxon>Lophotrochozoa</taxon>
        <taxon>Mollusca</taxon>
        <taxon>Bivalvia</taxon>
        <taxon>Autobranchia</taxon>
        <taxon>Heteroconchia</taxon>
        <taxon>Palaeoheterodonta</taxon>
        <taxon>Unionida</taxon>
        <taxon>Unionoidea</taxon>
        <taxon>Unionidae</taxon>
        <taxon>Unioninae</taxon>
        <taxon>Sinanodonta</taxon>
    </lineage>
</organism>
<proteinExistence type="predicted"/>
<evidence type="ECO:0000313" key="1">
    <source>
        <dbReference type="EMBL" id="KAL3869291.1"/>
    </source>
</evidence>
<dbReference type="Proteomes" id="UP001634394">
    <property type="component" value="Unassembled WGS sequence"/>
</dbReference>
<gene>
    <name evidence="1" type="ORF">ACJMK2_041991</name>
</gene>
<dbReference type="EMBL" id="JBJQND010000008">
    <property type="protein sequence ID" value="KAL3869291.1"/>
    <property type="molecule type" value="Genomic_DNA"/>
</dbReference>
<protein>
    <submittedName>
        <fullName evidence="1">Uncharacterized protein</fullName>
    </submittedName>
</protein>
<comment type="caution">
    <text evidence="1">The sequence shown here is derived from an EMBL/GenBank/DDBJ whole genome shotgun (WGS) entry which is preliminary data.</text>
</comment>
<evidence type="ECO:0000313" key="2">
    <source>
        <dbReference type="Proteomes" id="UP001634394"/>
    </source>
</evidence>
<accession>A0ABD3W7B4</accession>
<name>A0ABD3W7B4_SINWO</name>
<keyword evidence="2" id="KW-1185">Reference proteome</keyword>